<dbReference type="PANTHER" id="PTHR43157">
    <property type="entry name" value="PHOSPHATIDYLINOSITOL-GLYCAN BIOSYNTHESIS CLASS F PROTEIN-RELATED"/>
    <property type="match status" value="1"/>
</dbReference>
<evidence type="ECO:0008006" key="5">
    <source>
        <dbReference type="Google" id="ProtNLM"/>
    </source>
</evidence>
<dbReference type="GO" id="GO:0016491">
    <property type="term" value="F:oxidoreductase activity"/>
    <property type="evidence" value="ECO:0007669"/>
    <property type="project" value="UniProtKB-KW"/>
</dbReference>
<evidence type="ECO:0000256" key="1">
    <source>
        <dbReference type="ARBA" id="ARBA00023002"/>
    </source>
</evidence>
<keyword evidence="1" id="KW-0560">Oxidoreductase</keyword>
<feature type="non-terminal residue" evidence="3">
    <location>
        <position position="1"/>
    </location>
</feature>
<name>A0AAV5VS11_9BILA</name>
<dbReference type="SUPFAM" id="SSF51735">
    <property type="entry name" value="NAD(P)-binding Rossmann-fold domains"/>
    <property type="match status" value="1"/>
</dbReference>
<dbReference type="Gene3D" id="3.40.50.720">
    <property type="entry name" value="NAD(P)-binding Rossmann-like Domain"/>
    <property type="match status" value="1"/>
</dbReference>
<comment type="caution">
    <text evidence="3">The sequence shown here is derived from an EMBL/GenBank/DDBJ whole genome shotgun (WGS) entry which is preliminary data.</text>
</comment>
<dbReference type="Proteomes" id="UP001432322">
    <property type="component" value="Unassembled WGS sequence"/>
</dbReference>
<keyword evidence="2" id="KW-1133">Transmembrane helix</keyword>
<dbReference type="AlphaFoldDB" id="A0AAV5VS11"/>
<keyword evidence="4" id="KW-1185">Reference proteome</keyword>
<feature type="transmembrane region" description="Helical" evidence="2">
    <location>
        <begin position="17"/>
        <end position="34"/>
    </location>
</feature>
<evidence type="ECO:0000313" key="4">
    <source>
        <dbReference type="Proteomes" id="UP001432322"/>
    </source>
</evidence>
<sequence length="76" mass="8053">QSYTACTPGMLSTEGNFRQVAVVGAVSLLSLYLLRRYFRGGQFRESVSATGKVAIVTGANTGIGLETARELNLRGA</sequence>
<feature type="non-terminal residue" evidence="3">
    <location>
        <position position="76"/>
    </location>
</feature>
<evidence type="ECO:0000313" key="3">
    <source>
        <dbReference type="EMBL" id="GMT21497.1"/>
    </source>
</evidence>
<dbReference type="EMBL" id="BTSY01000004">
    <property type="protein sequence ID" value="GMT21497.1"/>
    <property type="molecule type" value="Genomic_DNA"/>
</dbReference>
<organism evidence="3 4">
    <name type="scientific">Pristionchus fissidentatus</name>
    <dbReference type="NCBI Taxonomy" id="1538716"/>
    <lineage>
        <taxon>Eukaryota</taxon>
        <taxon>Metazoa</taxon>
        <taxon>Ecdysozoa</taxon>
        <taxon>Nematoda</taxon>
        <taxon>Chromadorea</taxon>
        <taxon>Rhabditida</taxon>
        <taxon>Rhabditina</taxon>
        <taxon>Diplogasteromorpha</taxon>
        <taxon>Diplogasteroidea</taxon>
        <taxon>Neodiplogasteridae</taxon>
        <taxon>Pristionchus</taxon>
    </lineage>
</organism>
<reference evidence="3" key="1">
    <citation type="submission" date="2023-10" db="EMBL/GenBank/DDBJ databases">
        <title>Genome assembly of Pristionchus species.</title>
        <authorList>
            <person name="Yoshida K."/>
            <person name="Sommer R.J."/>
        </authorList>
    </citation>
    <scope>NUCLEOTIDE SEQUENCE</scope>
    <source>
        <strain evidence="3">RS5133</strain>
    </source>
</reference>
<gene>
    <name evidence="3" type="ORF">PFISCL1PPCAC_12794</name>
</gene>
<dbReference type="InterPro" id="IPR036291">
    <property type="entry name" value="NAD(P)-bd_dom_sf"/>
</dbReference>
<dbReference type="PANTHER" id="PTHR43157:SF31">
    <property type="entry name" value="PHOSPHATIDYLINOSITOL-GLYCAN BIOSYNTHESIS CLASS F PROTEIN"/>
    <property type="match status" value="1"/>
</dbReference>
<accession>A0AAV5VS11</accession>
<proteinExistence type="predicted"/>
<keyword evidence="2" id="KW-0812">Transmembrane</keyword>
<protein>
    <recommendedName>
        <fullName evidence="5">Dehydrogenase/reductase</fullName>
    </recommendedName>
</protein>
<evidence type="ECO:0000256" key="2">
    <source>
        <dbReference type="SAM" id="Phobius"/>
    </source>
</evidence>
<keyword evidence="2" id="KW-0472">Membrane</keyword>